<proteinExistence type="predicted"/>
<keyword evidence="2" id="KW-1185">Reference proteome</keyword>
<dbReference type="KEGG" id="ptt:VY86_12215"/>
<dbReference type="AlphaFoldDB" id="A0A0F7LPY8"/>
<reference evidence="2" key="2">
    <citation type="submission" date="2015-03" db="EMBL/GenBank/DDBJ databases">
        <title>Genome sequence of Azospirillum thiophilum strain DSM 21654T.</title>
        <authorList>
            <person name="Kwak Y."/>
            <person name="Shin J.-H."/>
        </authorList>
    </citation>
    <scope>NUCLEOTIDE SEQUENCE [LARGE SCALE GENOMIC DNA]</scope>
    <source>
        <strain evidence="2">DSM 15199</strain>
    </source>
</reference>
<organism evidence="1 2">
    <name type="scientific">Photorhabdus thracensis</name>
    <dbReference type="NCBI Taxonomy" id="230089"/>
    <lineage>
        <taxon>Bacteria</taxon>
        <taxon>Pseudomonadati</taxon>
        <taxon>Pseudomonadota</taxon>
        <taxon>Gammaproteobacteria</taxon>
        <taxon>Enterobacterales</taxon>
        <taxon>Morganellaceae</taxon>
        <taxon>Photorhabdus</taxon>
    </lineage>
</organism>
<dbReference type="PATRIC" id="fig|230089.6.peg.2721"/>
<protein>
    <submittedName>
        <fullName evidence="1">Phage protein</fullName>
    </submittedName>
</protein>
<evidence type="ECO:0000313" key="2">
    <source>
        <dbReference type="Proteomes" id="UP000034866"/>
    </source>
</evidence>
<dbReference type="Proteomes" id="UP000034866">
    <property type="component" value="Chromosome"/>
</dbReference>
<accession>A0A0F7LPY8</accession>
<gene>
    <name evidence="1" type="ORF">VY86_12215</name>
</gene>
<reference evidence="1 2" key="1">
    <citation type="journal article" date="2015" name="J. Biotechnol.">
        <title>Complete genome sequence of Photorhabdus temperata subsp. thracensis 39-8(T), an entomopathogenic bacterium for the improved commercial bioinsecticide.</title>
        <authorList>
            <person name="Kwak Y."/>
            <person name="Shin J.H."/>
        </authorList>
    </citation>
    <scope>NUCLEOTIDE SEQUENCE [LARGE SCALE GENOMIC DNA]</scope>
    <source>
        <strain evidence="1 2">DSM 15199</strain>
    </source>
</reference>
<dbReference type="EMBL" id="CP011104">
    <property type="protein sequence ID" value="AKH63976.1"/>
    <property type="molecule type" value="Genomic_DNA"/>
</dbReference>
<evidence type="ECO:0000313" key="1">
    <source>
        <dbReference type="EMBL" id="AKH63976.1"/>
    </source>
</evidence>
<name>A0A0F7LPY8_9GAMM</name>
<dbReference type="STRING" id="230089.VY86_12215"/>
<sequence length="242" mass="26285">MNWQRKIMCISPNMTGMHCSMLSVHPFVYGIGQKADSGHYLSPANAINYLANKIRGTGNISAVVLMICAKTHNEFIQHLTQFSAVLPLPVFSQVTRMAKTAERLAITKMQLPGKSGSGLPPLQPFSTSTSRMAVNAQLIEQAKTQVSAGSSIAGLKSQLTNFTTVRQNALQQVTAALNGVRNKSTRVWVCSGKGNGVLLAEKLCQDTPEQDAVYTLATLFVGDDIRALERMLHNEPNYHTGP</sequence>